<dbReference type="Proteomes" id="UP000724149">
    <property type="component" value="Unassembled WGS sequence"/>
</dbReference>
<proteinExistence type="predicted"/>
<dbReference type="PROSITE" id="PS50110">
    <property type="entry name" value="RESPONSE_REGULATORY"/>
    <property type="match status" value="1"/>
</dbReference>
<dbReference type="InterPro" id="IPR024181">
    <property type="entry name" value="Chemotax_regulator_CheV"/>
</dbReference>
<dbReference type="SMART" id="SM00260">
    <property type="entry name" value="CheW"/>
    <property type="match status" value="1"/>
</dbReference>
<protein>
    <recommendedName>
        <fullName evidence="1">Stage 0 sporulation protein A homolog</fullName>
    </recommendedName>
</protein>
<name>A0ABS2GJU2_9FIRM</name>
<feature type="domain" description="Response regulatory" evidence="4">
    <location>
        <begin position="176"/>
        <end position="302"/>
    </location>
</feature>
<dbReference type="Gene3D" id="2.40.50.180">
    <property type="entry name" value="CheA-289, Domain 4"/>
    <property type="match status" value="1"/>
</dbReference>
<sequence>MDRQSDILLESGTNELGVMEFTIGGEVFGINVAKVLEIMMACPVVPMQKAQKDIEGIFKSRDMLLTVIDLASYLGLPPSQNPGRDIFIITRFNNANFAFHVHTVVGIDRISWTEIKKPDRIIYGGQDGVATGIAEYNGRLITILDFEKIVSEISPEMGIRYEDLDQLGVRHRSDKPLLIAEDSMLLSKMIVESLRRAGYENLTKVDNGQEAWDFLQEVKNSQDPLENHVCCVVTDIEMPQMDGHHLTKLIKEDPVLKKLPVILFSSLITEEMKIKGRQLGADAQISKPEIASLVSIIDGFVLGQK</sequence>
<dbReference type="SUPFAM" id="SSF50341">
    <property type="entry name" value="CheW-like"/>
    <property type="match status" value="1"/>
</dbReference>
<keyword evidence="7" id="KW-1185">Reference proteome</keyword>
<evidence type="ECO:0000313" key="7">
    <source>
        <dbReference type="Proteomes" id="UP000724149"/>
    </source>
</evidence>
<dbReference type="PROSITE" id="PS50851">
    <property type="entry name" value="CHEW"/>
    <property type="match status" value="1"/>
</dbReference>
<dbReference type="SMART" id="SM00448">
    <property type="entry name" value="REC"/>
    <property type="match status" value="1"/>
</dbReference>
<dbReference type="PANTHER" id="PTHR47233:SF3">
    <property type="entry name" value="CHEMOTAXIS PROTEIN CHEV"/>
    <property type="match status" value="1"/>
</dbReference>
<comment type="caution">
    <text evidence="6">The sequence shown here is derived from an EMBL/GenBank/DDBJ whole genome shotgun (WGS) entry which is preliminary data.</text>
</comment>
<dbReference type="Gene3D" id="2.30.30.40">
    <property type="entry name" value="SH3 Domains"/>
    <property type="match status" value="1"/>
</dbReference>
<keyword evidence="3" id="KW-0597">Phosphoprotein</keyword>
<evidence type="ECO:0000256" key="1">
    <source>
        <dbReference type="ARBA" id="ARBA00018672"/>
    </source>
</evidence>
<dbReference type="InterPro" id="IPR002545">
    <property type="entry name" value="CheW-lke_dom"/>
</dbReference>
<feature type="domain" description="CheW-like" evidence="5">
    <location>
        <begin position="15"/>
        <end position="155"/>
    </location>
</feature>
<evidence type="ECO:0000259" key="4">
    <source>
        <dbReference type="PROSITE" id="PS50110"/>
    </source>
</evidence>
<organism evidence="6 7">
    <name type="scientific">Hydrogenoanaerobacterium saccharovorans</name>
    <dbReference type="NCBI Taxonomy" id="474960"/>
    <lineage>
        <taxon>Bacteria</taxon>
        <taxon>Bacillati</taxon>
        <taxon>Bacillota</taxon>
        <taxon>Clostridia</taxon>
        <taxon>Eubacteriales</taxon>
        <taxon>Oscillospiraceae</taxon>
        <taxon>Hydrogenoanaerobacterium</taxon>
    </lineage>
</organism>
<comment type="function">
    <text evidence="2">May play the central regulatory role in sporulation. It may be an element of the effector pathway responsible for the activation of sporulation genes in response to nutritional stress. Spo0A may act in concert with spo0H (a sigma factor) to control the expression of some genes that are critical to the sporulation process.</text>
</comment>
<dbReference type="Gene3D" id="3.40.50.2300">
    <property type="match status" value="1"/>
</dbReference>
<dbReference type="EMBL" id="JACSNR010000001">
    <property type="protein sequence ID" value="MBM6922291.1"/>
    <property type="molecule type" value="Genomic_DNA"/>
</dbReference>
<dbReference type="InterPro" id="IPR036061">
    <property type="entry name" value="CheW-like_dom_sf"/>
</dbReference>
<evidence type="ECO:0000313" key="6">
    <source>
        <dbReference type="EMBL" id="MBM6922291.1"/>
    </source>
</evidence>
<dbReference type="InterPro" id="IPR001789">
    <property type="entry name" value="Sig_transdc_resp-reg_receiver"/>
</dbReference>
<accession>A0ABS2GJU2</accession>
<evidence type="ECO:0000256" key="3">
    <source>
        <dbReference type="PROSITE-ProRule" id="PRU00169"/>
    </source>
</evidence>
<evidence type="ECO:0000256" key="2">
    <source>
        <dbReference type="ARBA" id="ARBA00024867"/>
    </source>
</evidence>
<dbReference type="SUPFAM" id="SSF52172">
    <property type="entry name" value="CheY-like"/>
    <property type="match status" value="1"/>
</dbReference>
<dbReference type="Pfam" id="PF01584">
    <property type="entry name" value="CheW"/>
    <property type="match status" value="1"/>
</dbReference>
<feature type="modified residue" description="4-aspartylphosphate" evidence="3">
    <location>
        <position position="235"/>
    </location>
</feature>
<dbReference type="PANTHER" id="PTHR47233">
    <property type="entry name" value="CHEMOTAXIS PROTEIN CHEV"/>
    <property type="match status" value="1"/>
</dbReference>
<evidence type="ECO:0000259" key="5">
    <source>
        <dbReference type="PROSITE" id="PS50851"/>
    </source>
</evidence>
<gene>
    <name evidence="6" type="ORF">H9X81_01100</name>
</gene>
<dbReference type="InterPro" id="IPR011006">
    <property type="entry name" value="CheY-like_superfamily"/>
</dbReference>
<reference evidence="6 7" key="1">
    <citation type="journal article" date="2021" name="Sci. Rep.">
        <title>The distribution of antibiotic resistance genes in chicken gut microbiota commensals.</title>
        <authorList>
            <person name="Juricova H."/>
            <person name="Matiasovicova J."/>
            <person name="Kubasova T."/>
            <person name="Cejkova D."/>
            <person name="Rychlik I."/>
        </authorList>
    </citation>
    <scope>NUCLEOTIDE SEQUENCE [LARGE SCALE GENOMIC DNA]</scope>
    <source>
        <strain evidence="6 7">An564</strain>
    </source>
</reference>
<dbReference type="RefSeq" id="WP_191392251.1">
    <property type="nucleotide sequence ID" value="NZ_JACSNR010000001.1"/>
</dbReference>
<dbReference type="PIRSF" id="PIRSF002867">
    <property type="entry name" value="CheV"/>
    <property type="match status" value="1"/>
</dbReference>
<dbReference type="Pfam" id="PF00072">
    <property type="entry name" value="Response_reg"/>
    <property type="match status" value="1"/>
</dbReference>